<gene>
    <name evidence="4" type="ORF">IB286_03275</name>
</gene>
<dbReference type="PANTHER" id="PTHR44196">
    <property type="entry name" value="DEHYDROGENASE/REDUCTASE SDR FAMILY MEMBER 7B"/>
    <property type="match status" value="1"/>
</dbReference>
<dbReference type="Pfam" id="PF00106">
    <property type="entry name" value="adh_short"/>
    <property type="match status" value="1"/>
</dbReference>
<dbReference type="GO" id="GO:0016491">
    <property type="term" value="F:oxidoreductase activity"/>
    <property type="evidence" value="ECO:0007669"/>
    <property type="project" value="UniProtKB-KW"/>
</dbReference>
<dbReference type="InterPro" id="IPR002347">
    <property type="entry name" value="SDR_fam"/>
</dbReference>
<evidence type="ECO:0000256" key="2">
    <source>
        <dbReference type="ARBA" id="ARBA00023002"/>
    </source>
</evidence>
<dbReference type="Gene3D" id="3.40.50.720">
    <property type="entry name" value="NAD(P)-binding Rossmann-like Domain"/>
    <property type="match status" value="1"/>
</dbReference>
<accession>A0A927BYQ5</accession>
<dbReference type="InterPro" id="IPR036291">
    <property type="entry name" value="NAD(P)-bd_dom_sf"/>
</dbReference>
<evidence type="ECO:0000313" key="4">
    <source>
        <dbReference type="EMBL" id="MBD2858015.1"/>
    </source>
</evidence>
<dbReference type="RefSeq" id="WP_190762373.1">
    <property type="nucleotide sequence ID" value="NZ_JACXLD010000001.1"/>
</dbReference>
<dbReference type="PRINTS" id="PR00081">
    <property type="entry name" value="GDHRDH"/>
</dbReference>
<dbReference type="GO" id="GO:0016020">
    <property type="term" value="C:membrane"/>
    <property type="evidence" value="ECO:0007669"/>
    <property type="project" value="TreeGrafter"/>
</dbReference>
<dbReference type="PROSITE" id="PS00061">
    <property type="entry name" value="ADH_SHORT"/>
    <property type="match status" value="1"/>
</dbReference>
<keyword evidence="2" id="KW-0560">Oxidoreductase</keyword>
<sequence length="261" mass="28259">MTGSQAELKPVRVLITGASQGIGAAIAKVFSKEFSKEFSRELSKEFSTARPEVELVLVARQREKLLQVAQDCARPEQVHCYACDVSDAEQVAALGKRVQAELGTVDVLINNAGAWLGMPVVDMPVAEFDRIVAANLRSVYLMCHQFLPGMIAQSRGDIFNMASTAAYEGYAGVSAYCAAKHAVLGFSKALREEVREHNIRVSCVSPGPTWSPSWDGSGVDKAQLMPAEDVARAFLNIYQMSANVVTEDIVLRPVVGHISSN</sequence>
<dbReference type="CDD" id="cd05233">
    <property type="entry name" value="SDR_c"/>
    <property type="match status" value="1"/>
</dbReference>
<dbReference type="PRINTS" id="PR00080">
    <property type="entry name" value="SDRFAMILY"/>
</dbReference>
<dbReference type="InterPro" id="IPR020904">
    <property type="entry name" value="Sc_DH/Rdtase_CS"/>
</dbReference>
<dbReference type="EMBL" id="JACXLD010000001">
    <property type="protein sequence ID" value="MBD2858015.1"/>
    <property type="molecule type" value="Genomic_DNA"/>
</dbReference>
<dbReference type="AlphaFoldDB" id="A0A927BYQ5"/>
<reference evidence="4" key="1">
    <citation type="submission" date="2020-09" db="EMBL/GenBank/DDBJ databases">
        <authorList>
            <person name="Yoon J.-W."/>
        </authorList>
    </citation>
    <scope>NUCLEOTIDE SEQUENCE</scope>
    <source>
        <strain evidence="4">KMU-158</strain>
    </source>
</reference>
<keyword evidence="5" id="KW-1185">Reference proteome</keyword>
<dbReference type="PANTHER" id="PTHR44196:SF1">
    <property type="entry name" value="DEHYDROGENASE_REDUCTASE SDR FAMILY MEMBER 7B"/>
    <property type="match status" value="1"/>
</dbReference>
<dbReference type="SUPFAM" id="SSF51735">
    <property type="entry name" value="NAD(P)-binding Rossmann-fold domains"/>
    <property type="match status" value="1"/>
</dbReference>
<dbReference type="Proteomes" id="UP000610558">
    <property type="component" value="Unassembled WGS sequence"/>
</dbReference>
<protein>
    <submittedName>
        <fullName evidence="4">SDR family oxidoreductase</fullName>
    </submittedName>
</protein>
<comment type="caution">
    <text evidence="4">The sequence shown here is derived from an EMBL/GenBank/DDBJ whole genome shotgun (WGS) entry which is preliminary data.</text>
</comment>
<organism evidence="4 5">
    <name type="scientific">Spongiibacter pelagi</name>
    <dbReference type="NCBI Taxonomy" id="2760804"/>
    <lineage>
        <taxon>Bacteria</taxon>
        <taxon>Pseudomonadati</taxon>
        <taxon>Pseudomonadota</taxon>
        <taxon>Gammaproteobacteria</taxon>
        <taxon>Cellvibrionales</taxon>
        <taxon>Spongiibacteraceae</taxon>
        <taxon>Spongiibacter</taxon>
    </lineage>
</organism>
<name>A0A927BYQ5_9GAMM</name>
<comment type="similarity">
    <text evidence="1 3">Belongs to the short-chain dehydrogenases/reductases (SDR) family.</text>
</comment>
<evidence type="ECO:0000256" key="1">
    <source>
        <dbReference type="ARBA" id="ARBA00006484"/>
    </source>
</evidence>
<proteinExistence type="inferred from homology"/>
<evidence type="ECO:0000256" key="3">
    <source>
        <dbReference type="RuleBase" id="RU000363"/>
    </source>
</evidence>
<evidence type="ECO:0000313" key="5">
    <source>
        <dbReference type="Proteomes" id="UP000610558"/>
    </source>
</evidence>